<evidence type="ECO:0000313" key="2">
    <source>
        <dbReference type="Proteomes" id="UP001497700"/>
    </source>
</evidence>
<proteinExistence type="predicted"/>
<name>A0ACB9YSX6_9PEZI</name>
<organism evidence="1 2">
    <name type="scientific">Hypoxylon rubiginosum</name>
    <dbReference type="NCBI Taxonomy" id="110542"/>
    <lineage>
        <taxon>Eukaryota</taxon>
        <taxon>Fungi</taxon>
        <taxon>Dikarya</taxon>
        <taxon>Ascomycota</taxon>
        <taxon>Pezizomycotina</taxon>
        <taxon>Sordariomycetes</taxon>
        <taxon>Xylariomycetidae</taxon>
        <taxon>Xylariales</taxon>
        <taxon>Hypoxylaceae</taxon>
        <taxon>Hypoxylon</taxon>
    </lineage>
</organism>
<gene>
    <name evidence="1" type="ORF">F4820DRAFT_431193</name>
</gene>
<sequence>MMASDESLQASSFEEQADESMDISTMDTSSPNPEDNTNSTGSNAQSKKRSASTSEPNGAAKITKRRAARACISCRSRKVRCDVVEGAPCGNCRWDNVECIVQESRRRRKNLFHPNSSTAPQNAVPQTAEAQLRAKPANPVAIASAAAPARRLSEVTQASSTGNDVTGSASGTILDGSLDSHVPHLLYQRSGLRPDPILLSTLQASNNGSRYPSIWPNPNTCQNSNSSSAIGTGALRTAQFLNSLEEPDASSQLPAFIRPLPAKIAPEDVTYLHTKGALSLPSVSLQNALLSAYIDYVHPFMPLIELHDYLSLINARDGVYGQTSLFLYQCVMFAATAFVDVKHLKEAGYTSRKAARREFFYKARLLYDFDYESDRLILVQGLLLMTYWYETPDDQKDTWHWMGVAISLAHTIGLHRNPANTNMTPRKQKLWKRIWWSCFMRDRLIALGMRRPTRIKDEDYDVPMLDENDFEIEPLADEIQIIGPECTLMRDVMMQQELALMCIAKAKLCLCISRMLKAQYSVLIRDKSRAENTTNSTMMLFPNKQLDNVESVNTCDLELMAWVQSLPACCKYRPLSAMDLKNGRATIAVQRNLLHMVYYTTISALHRPQFLPSSPTHAPQTSAQVQEMSRTRVREAAAQITRMVAELHTCRLEKYLPTTGVTVILPAMIIHLLEMKNPLPQPREVAMRGFKQCMKVMERLRDIYAAADYAVAFLDAALRKAAIDLQAAAQSQGFNNGVIGNVKTNLSQFTTNMSTVHTMATPPPENAPYATTQEAGMFTKSSSQQQQQRQQFVPPVDLMAAAAIHSPPHTEKEVPTPSASGSSDGHAAVMDLEMDFDSLDNHDEFDWNALTGTNIDFDQWLQFPGEGTKGGAGGAGSGAGGLVTMSDIDGSANFNMGLLDVGQGVIS</sequence>
<evidence type="ECO:0000313" key="1">
    <source>
        <dbReference type="EMBL" id="KAI4862211.1"/>
    </source>
</evidence>
<accession>A0ACB9YSX6</accession>
<protein>
    <submittedName>
        <fullName evidence="1">Transcription factor CTF1</fullName>
    </submittedName>
</protein>
<dbReference type="EMBL" id="MU393531">
    <property type="protein sequence ID" value="KAI4862211.1"/>
    <property type="molecule type" value="Genomic_DNA"/>
</dbReference>
<reference evidence="1 2" key="1">
    <citation type="journal article" date="2022" name="New Phytol.">
        <title>Ecological generalism drives hyperdiversity of secondary metabolite gene clusters in xylarialean endophytes.</title>
        <authorList>
            <person name="Franco M.E.E."/>
            <person name="Wisecaver J.H."/>
            <person name="Arnold A.E."/>
            <person name="Ju Y.M."/>
            <person name="Slot J.C."/>
            <person name="Ahrendt S."/>
            <person name="Moore L.P."/>
            <person name="Eastman K.E."/>
            <person name="Scott K."/>
            <person name="Konkel Z."/>
            <person name="Mondo S.J."/>
            <person name="Kuo A."/>
            <person name="Hayes R.D."/>
            <person name="Haridas S."/>
            <person name="Andreopoulos B."/>
            <person name="Riley R."/>
            <person name="LaButti K."/>
            <person name="Pangilinan J."/>
            <person name="Lipzen A."/>
            <person name="Amirebrahimi M."/>
            <person name="Yan J."/>
            <person name="Adam C."/>
            <person name="Keymanesh K."/>
            <person name="Ng V."/>
            <person name="Louie K."/>
            <person name="Northen T."/>
            <person name="Drula E."/>
            <person name="Henrissat B."/>
            <person name="Hsieh H.M."/>
            <person name="Youens-Clark K."/>
            <person name="Lutzoni F."/>
            <person name="Miadlikowska J."/>
            <person name="Eastwood D.C."/>
            <person name="Hamelin R.C."/>
            <person name="Grigoriev I.V."/>
            <person name="U'Ren J.M."/>
        </authorList>
    </citation>
    <scope>NUCLEOTIDE SEQUENCE [LARGE SCALE GENOMIC DNA]</scope>
    <source>
        <strain evidence="1 2">CBS 119005</strain>
    </source>
</reference>
<keyword evidence="2" id="KW-1185">Reference proteome</keyword>
<dbReference type="Proteomes" id="UP001497700">
    <property type="component" value="Unassembled WGS sequence"/>
</dbReference>
<comment type="caution">
    <text evidence="1">The sequence shown here is derived from an EMBL/GenBank/DDBJ whole genome shotgun (WGS) entry which is preliminary data.</text>
</comment>